<evidence type="ECO:0000313" key="4">
    <source>
        <dbReference type="EMBL" id="CAB4186342.1"/>
    </source>
</evidence>
<dbReference type="InterPro" id="IPR008160">
    <property type="entry name" value="Collagen"/>
</dbReference>
<dbReference type="Pfam" id="PF01391">
    <property type="entry name" value="Collagen"/>
    <property type="match status" value="1"/>
</dbReference>
<protein>
    <submittedName>
        <fullName evidence="4">Collagen triple helix repeat</fullName>
    </submittedName>
</protein>
<proteinExistence type="predicted"/>
<sequence length="545" mass="52833">MAITCFPFDGTGDGSVVTEGQWASMARLWSSDGVVPGYLNELAVSNFATNSFSVTVGTGSAWVGGHYISNSSSVTVNVDATGSHIWPDTVNSGNVLAIFAVVIQLDWQLNQVTFRLMRGGSQPSTGAAALYPPALVRVPEVLWQFPLAYFFADTSYSSGISQTTVDYLSQSWPVNATKLLSATTNTPNKIVDTRIYLPTYAPHYTSYANVDSIAASGASAANFQMSNGGIVLRKSGVPNSPGTGSLILYAKSDNTLAFKVNASTTEYVVLTGGQSTIGSTGATGPTGPTGATGITGATGTNVSSVSLITSDPVNLTTYGTATSALSASGVLSLTLPKGLTGSQGLTGATGLTGITGATSVIPGATGETGVTGATGLQGSPGPAASVGATGITGATGATGFTGATGPTGATGIIGSTGATGPTGLTGPTGATGLTGATSTVVGPTGITGATGTTGATGADSTVPGATGITGATGLMGYTGADSTVPGPTGATGITGATGADSTVAGPSGPSGPSGPIGLTGPQGPQGTTGSAGVATFARTLLLMGI</sequence>
<dbReference type="GO" id="GO:0031012">
    <property type="term" value="C:extracellular matrix"/>
    <property type="evidence" value="ECO:0007669"/>
    <property type="project" value="TreeGrafter"/>
</dbReference>
<organism evidence="4">
    <name type="scientific">uncultured Caudovirales phage</name>
    <dbReference type="NCBI Taxonomy" id="2100421"/>
    <lineage>
        <taxon>Viruses</taxon>
        <taxon>Duplodnaviria</taxon>
        <taxon>Heunggongvirae</taxon>
        <taxon>Uroviricota</taxon>
        <taxon>Caudoviricetes</taxon>
        <taxon>Peduoviridae</taxon>
        <taxon>Maltschvirus</taxon>
        <taxon>Maltschvirus maltsch</taxon>
    </lineage>
</organism>
<feature type="compositionally biased region" description="Low complexity" evidence="1">
    <location>
        <begin position="513"/>
        <end position="528"/>
    </location>
</feature>
<accession>A0A6J5QRG6</accession>
<dbReference type="EMBL" id="LR797088">
    <property type="protein sequence ID" value="CAB4186342.1"/>
    <property type="molecule type" value="Genomic_DNA"/>
</dbReference>
<evidence type="ECO:0000313" key="2">
    <source>
        <dbReference type="EMBL" id="CAB4148271.1"/>
    </source>
</evidence>
<dbReference type="GO" id="GO:0005615">
    <property type="term" value="C:extracellular space"/>
    <property type="evidence" value="ECO:0007669"/>
    <property type="project" value="TreeGrafter"/>
</dbReference>
<dbReference type="GO" id="GO:0030020">
    <property type="term" value="F:extracellular matrix structural constituent conferring tensile strength"/>
    <property type="evidence" value="ECO:0007669"/>
    <property type="project" value="TreeGrafter"/>
</dbReference>
<name>A0A6J5QRG6_9CAUD</name>
<dbReference type="PANTHER" id="PTHR24023:SF1095">
    <property type="entry name" value="EGF-LIKE DOMAIN-CONTAINING PROTEIN"/>
    <property type="match status" value="1"/>
</dbReference>
<reference evidence="4" key="1">
    <citation type="submission" date="2020-05" db="EMBL/GenBank/DDBJ databases">
        <authorList>
            <person name="Chiriac C."/>
            <person name="Salcher M."/>
            <person name="Ghai R."/>
            <person name="Kavagutti S V."/>
        </authorList>
    </citation>
    <scope>NUCLEOTIDE SEQUENCE</scope>
</reference>
<feature type="region of interest" description="Disordered" evidence="1">
    <location>
        <begin position="494"/>
        <end position="531"/>
    </location>
</feature>
<dbReference type="InterPro" id="IPR050149">
    <property type="entry name" value="Collagen_superfamily"/>
</dbReference>
<keyword evidence="4" id="KW-0176">Collagen</keyword>
<dbReference type="EMBL" id="LR796910">
    <property type="protein sequence ID" value="CAB4173745.1"/>
    <property type="molecule type" value="Genomic_DNA"/>
</dbReference>
<evidence type="ECO:0000256" key="1">
    <source>
        <dbReference type="SAM" id="MobiDB-lite"/>
    </source>
</evidence>
<dbReference type="PANTHER" id="PTHR24023">
    <property type="entry name" value="COLLAGEN ALPHA"/>
    <property type="match status" value="1"/>
</dbReference>
<dbReference type="EMBL" id="LR796496">
    <property type="protein sequence ID" value="CAB4148271.1"/>
    <property type="molecule type" value="Genomic_DNA"/>
</dbReference>
<gene>
    <name evidence="4" type="ORF">UFOVP1132_94</name>
    <name evidence="2" type="ORF">UFOVP521_8</name>
    <name evidence="3" type="ORF">UFOVP967_6</name>
</gene>
<evidence type="ECO:0000313" key="3">
    <source>
        <dbReference type="EMBL" id="CAB4173745.1"/>
    </source>
</evidence>
<dbReference type="GO" id="GO:0030198">
    <property type="term" value="P:extracellular matrix organization"/>
    <property type="evidence" value="ECO:0007669"/>
    <property type="project" value="TreeGrafter"/>
</dbReference>